<protein>
    <submittedName>
        <fullName evidence="2">Pyridoxamine 5'-phosphate oxidase family protein</fullName>
    </submittedName>
</protein>
<dbReference type="Gene3D" id="2.30.110.10">
    <property type="entry name" value="Electron Transport, Fmn-binding Protein, Chain A"/>
    <property type="match status" value="1"/>
</dbReference>
<dbReference type="SUPFAM" id="SSF50475">
    <property type="entry name" value="FMN-binding split barrel"/>
    <property type="match status" value="1"/>
</dbReference>
<dbReference type="Proteomes" id="UP001206692">
    <property type="component" value="Unassembled WGS sequence"/>
</dbReference>
<dbReference type="InterPro" id="IPR012349">
    <property type="entry name" value="Split_barrel_FMN-bd"/>
</dbReference>
<organism evidence="2 3">
    <name type="scientific">Megasphaera massiliensis</name>
    <dbReference type="NCBI Taxonomy" id="1232428"/>
    <lineage>
        <taxon>Bacteria</taxon>
        <taxon>Bacillati</taxon>
        <taxon>Bacillota</taxon>
        <taxon>Negativicutes</taxon>
        <taxon>Veillonellales</taxon>
        <taxon>Veillonellaceae</taxon>
        <taxon>Megasphaera</taxon>
    </lineage>
</organism>
<evidence type="ECO:0000259" key="1">
    <source>
        <dbReference type="Pfam" id="PF01243"/>
    </source>
</evidence>
<dbReference type="Pfam" id="PF01243">
    <property type="entry name" value="PNPOx_N"/>
    <property type="match status" value="1"/>
</dbReference>
<evidence type="ECO:0000313" key="3">
    <source>
        <dbReference type="Proteomes" id="UP001206692"/>
    </source>
</evidence>
<comment type="caution">
    <text evidence="2">The sequence shown here is derived from an EMBL/GenBank/DDBJ whole genome shotgun (WGS) entry which is preliminary data.</text>
</comment>
<feature type="domain" description="Pyridoxamine 5'-phosphate oxidase N-terminal" evidence="1">
    <location>
        <begin position="133"/>
        <end position="247"/>
    </location>
</feature>
<evidence type="ECO:0000313" key="2">
    <source>
        <dbReference type="EMBL" id="MCQ5342523.1"/>
    </source>
</evidence>
<proteinExistence type="predicted"/>
<reference evidence="2 3" key="1">
    <citation type="submission" date="2022-06" db="EMBL/GenBank/DDBJ databases">
        <title>Isolation of gut microbiota from human fecal samples.</title>
        <authorList>
            <person name="Pamer E.G."/>
            <person name="Barat B."/>
            <person name="Waligurski E."/>
            <person name="Medina S."/>
            <person name="Paddock L."/>
            <person name="Mostad J."/>
        </authorList>
    </citation>
    <scope>NUCLEOTIDE SEQUENCE [LARGE SCALE GENOMIC DNA]</scope>
    <source>
        <strain evidence="2 3">DFI.1.1</strain>
    </source>
</reference>
<sequence>MNTLYLYEDDVSEKIARMVSPMVGMGACASYKSPRPWQHYGQVVLILGERGSLLSSLGEWREALSRKSVILVAAVKTDADWKEGLRAVEEGLGRSLTASFRLSRENFLEDAIEAARHIKALRPEPLADEEALQAMEDFLVRHNTGVLTTGSDGILRATPIEYVFVQQKLYFFSEGGEKFIHLYRNPQAAFAVFDSFTDVRHLGGLQIEGSVRLLEGDDPAYVTAAAAKGISQKRLDSLAVTLHGIELTPRRLTFVWSGFAERKQPLRQIYYLS</sequence>
<dbReference type="EMBL" id="JANGEW010000009">
    <property type="protein sequence ID" value="MCQ5342523.1"/>
    <property type="molecule type" value="Genomic_DNA"/>
</dbReference>
<dbReference type="InterPro" id="IPR011576">
    <property type="entry name" value="Pyridox_Oxase_N"/>
</dbReference>
<gene>
    <name evidence="2" type="ORF">NE675_05695</name>
</gene>
<dbReference type="RefSeq" id="WP_062411484.1">
    <property type="nucleotide sequence ID" value="NZ_JAJCIO010000007.1"/>
</dbReference>
<name>A0ABT1SRM4_9FIRM</name>
<keyword evidence="3" id="KW-1185">Reference proteome</keyword>
<accession>A0ABT1SRM4</accession>